<name>A0A3B0UR16_9ZZZZ</name>
<dbReference type="PANTHER" id="PTHR30332:SF17">
    <property type="entry name" value="TYPE IV PILIATION SYSTEM PROTEIN DR_0774-RELATED"/>
    <property type="match status" value="1"/>
</dbReference>
<feature type="domain" description="Pilus formation protein N-terminal" evidence="3">
    <location>
        <begin position="85"/>
        <end position="151"/>
    </location>
</feature>
<evidence type="ECO:0000259" key="1">
    <source>
        <dbReference type="Pfam" id="PF00263"/>
    </source>
</evidence>
<dbReference type="PRINTS" id="PR01032">
    <property type="entry name" value="PHAGEIV"/>
</dbReference>
<dbReference type="PANTHER" id="PTHR30332">
    <property type="entry name" value="PROBABLE GENERAL SECRETION PATHWAY PROTEIN D"/>
    <property type="match status" value="1"/>
</dbReference>
<feature type="domain" description="BON" evidence="2">
    <location>
        <begin position="155"/>
        <end position="213"/>
    </location>
</feature>
<proteinExistence type="predicted"/>
<reference evidence="4" key="1">
    <citation type="submission" date="2018-06" db="EMBL/GenBank/DDBJ databases">
        <authorList>
            <person name="Zhirakovskaya E."/>
        </authorList>
    </citation>
    <scope>NUCLEOTIDE SEQUENCE</scope>
</reference>
<dbReference type="InterPro" id="IPR032789">
    <property type="entry name" value="T2SS-T3SS_pil_N"/>
</dbReference>
<dbReference type="GO" id="GO:0015627">
    <property type="term" value="C:type II protein secretion system complex"/>
    <property type="evidence" value="ECO:0007669"/>
    <property type="project" value="TreeGrafter"/>
</dbReference>
<evidence type="ECO:0000259" key="2">
    <source>
        <dbReference type="Pfam" id="PF04972"/>
    </source>
</evidence>
<dbReference type="InterPro" id="IPR007055">
    <property type="entry name" value="BON_dom"/>
</dbReference>
<dbReference type="Pfam" id="PF00263">
    <property type="entry name" value="Secretin"/>
    <property type="match status" value="1"/>
</dbReference>
<dbReference type="InterPro" id="IPR001775">
    <property type="entry name" value="GspD/PilQ"/>
</dbReference>
<protein>
    <submittedName>
        <fullName evidence="4">Type II/IV secretion system secretin RcpA/CpaC, associated with Flp pilus assembly</fullName>
    </submittedName>
</protein>
<organism evidence="4">
    <name type="scientific">hydrothermal vent metagenome</name>
    <dbReference type="NCBI Taxonomy" id="652676"/>
    <lineage>
        <taxon>unclassified sequences</taxon>
        <taxon>metagenomes</taxon>
        <taxon>ecological metagenomes</taxon>
    </lineage>
</organism>
<dbReference type="Pfam" id="PF13629">
    <property type="entry name" value="T2SS-T3SS_pil_N"/>
    <property type="match status" value="1"/>
</dbReference>
<dbReference type="PRINTS" id="PR00811">
    <property type="entry name" value="BCTERIALGSPD"/>
</dbReference>
<accession>A0A3B0UR16</accession>
<dbReference type="EMBL" id="UOEO01000206">
    <property type="protein sequence ID" value="VAW22584.1"/>
    <property type="molecule type" value="Genomic_DNA"/>
</dbReference>
<evidence type="ECO:0000259" key="3">
    <source>
        <dbReference type="Pfam" id="PF13629"/>
    </source>
</evidence>
<feature type="domain" description="Type II/III secretion system secretin-like" evidence="1">
    <location>
        <begin position="287"/>
        <end position="443"/>
    </location>
</feature>
<dbReference type="AlphaFoldDB" id="A0A3B0UR16"/>
<evidence type="ECO:0000313" key="4">
    <source>
        <dbReference type="EMBL" id="VAW22584.1"/>
    </source>
</evidence>
<dbReference type="Pfam" id="PF04972">
    <property type="entry name" value="BON"/>
    <property type="match status" value="1"/>
</dbReference>
<dbReference type="GO" id="GO:0009306">
    <property type="term" value="P:protein secretion"/>
    <property type="evidence" value="ECO:0007669"/>
    <property type="project" value="InterPro"/>
</dbReference>
<dbReference type="InterPro" id="IPR050810">
    <property type="entry name" value="Bact_Secretion_Sys_Channel"/>
</dbReference>
<sequence length="504" mass="53020">MIEKQLKVTTDRNKQASNFFWRLLAAKYMQPKYMQWLFTGFESARKTAHYPVMLVVLAGAFAASFSPALAQKVNYDLATTSVLRINLPVSQAVTVVFSAPVGKVVSADPTIADAQPITDKSLYLVGKSFGTTTVNLFSAAGSPVGLLAVEVGVDVADISRSIRSAVPGSSVKVSTVNGRVRLGGTVPDALSMQKVLDVVGQYGSPAVINTMTLAGGQQVNLEVRILEAQRTARRELGIQWGGDIGGATLTIGGGPDNPAQGARSFASFIANVISGASGISLTATINALEAKGLIRTLAEPNLTTLSGVKASFLAGGQVPIRVKDSGGNSTIIYKDFGVRLVFTPTVLDGNRIQIKLTPEVSGIGGFTNAGDPIFNTRTLDATVELRDGQSFSVAGLLQNETKLNQNQLPWIGSVPVLGTLFKSSSYQKNDTELVVIVTPRLVRPAVPGQVLASPLAASSPANDVEFFALGQMEVTPRMKQDFQSGAGVSGPFGFIIDLGSESNN</sequence>
<dbReference type="InterPro" id="IPR004846">
    <property type="entry name" value="T2SS/T3SS_dom"/>
</dbReference>
<gene>
    <name evidence="4" type="ORF">MNBD_ALPHA12-479</name>
</gene>